<dbReference type="Proteomes" id="UP001597285">
    <property type="component" value="Unassembled WGS sequence"/>
</dbReference>
<dbReference type="Gene3D" id="3.90.228.20">
    <property type="match status" value="1"/>
</dbReference>
<reference evidence="9" key="1">
    <citation type="journal article" date="2019" name="Int. J. Syst. Evol. Microbiol.">
        <title>The Global Catalogue of Microorganisms (GCM) 10K type strain sequencing project: providing services to taxonomists for standard genome sequencing and annotation.</title>
        <authorList>
            <consortium name="The Broad Institute Genomics Platform"/>
            <consortium name="The Broad Institute Genome Sequencing Center for Infectious Disease"/>
            <person name="Wu L."/>
            <person name="Ma J."/>
        </authorList>
    </citation>
    <scope>NUCLEOTIDE SEQUENCE [LARGE SCALE GENOMIC DNA]</scope>
    <source>
        <strain evidence="9">KCTC 42143</strain>
    </source>
</reference>
<gene>
    <name evidence="8" type="ORF">ACFSBK_10640</name>
</gene>
<keyword evidence="6 8" id="KW-0456">Lyase</keyword>
<comment type="caution">
    <text evidence="8">The sequence shown here is derived from an EMBL/GenBank/DDBJ whole genome shotgun (WGS) entry which is preliminary data.</text>
</comment>
<protein>
    <recommendedName>
        <fullName evidence="3">phosphoenolpyruvate carboxykinase (ATP)</fullName>
        <ecNumber evidence="3">4.1.1.49</ecNumber>
    </recommendedName>
</protein>
<dbReference type="SUPFAM" id="SSF53795">
    <property type="entry name" value="PEP carboxykinase-like"/>
    <property type="match status" value="1"/>
</dbReference>
<evidence type="ECO:0000256" key="6">
    <source>
        <dbReference type="ARBA" id="ARBA00023239"/>
    </source>
</evidence>
<keyword evidence="5" id="KW-0067">ATP-binding</keyword>
<evidence type="ECO:0000313" key="9">
    <source>
        <dbReference type="Proteomes" id="UP001597285"/>
    </source>
</evidence>
<evidence type="ECO:0000256" key="4">
    <source>
        <dbReference type="ARBA" id="ARBA00022741"/>
    </source>
</evidence>
<name>A0ABW4NQ82_9LACT</name>
<dbReference type="RefSeq" id="WP_058918683.1">
    <property type="nucleotide sequence ID" value="NZ_JBHSQC010000008.1"/>
</dbReference>
<comment type="similarity">
    <text evidence="2">Belongs to the phosphoenolpyruvate carboxykinase (ATP) family.</text>
</comment>
<evidence type="ECO:0000256" key="1">
    <source>
        <dbReference type="ARBA" id="ARBA00004742"/>
    </source>
</evidence>
<evidence type="ECO:0000256" key="3">
    <source>
        <dbReference type="ARBA" id="ARBA00012363"/>
    </source>
</evidence>
<dbReference type="EC" id="4.1.1.49" evidence="3"/>
<evidence type="ECO:0000313" key="8">
    <source>
        <dbReference type="EMBL" id="MFD1800303.1"/>
    </source>
</evidence>
<sequence>MSTRETFQKSEIRKDNPFFSPLRAVIETSMYGNNVKNVTSLDEAYELALDAPGTIVTDLSVKYTEKLDLPKDAKVLVENGGAVVGRTAAARRIVGNNKDEDAKLAVIVREAVYQGSLKKRYKTAAYVGLDSEFMVKAHLSVPEGQENNLYSWLLNFQVTNDLYNKMYAASREIEAGDIFIYSDPNWQHPDYPLGLAYFDTDHNAAIILGMNYFGELKKATLTLAWGTAHRMGYASCHGGQKKFTLADGTNYVSAFFGLSGSGKSTLTHAKHNHKYQIEVLHDDAFIISLTDGSSIALEPAYFDKTQDYPSDHEEVDYFVTVQNVAVTLDENGEKVLLTEDLRNGNGRTVKSRYSTPNRVDRIDEPIDAIYWIMKDESLPPVIKVEDPILAASFGATLATKRSSAERLKEGVDMDKLVIVPYANPFRVYPLAEDYQQFKQLFEEREIECYILNTGFFLDKKITPAVTLKSIESIVDGTAEFESFGGNEQMSYLKVAGYEPDFMDEAYKQLVFDRMQMRVEHIQEKNAADGMDVLPDEALKTLEKIINR</sequence>
<keyword evidence="9" id="KW-1185">Reference proteome</keyword>
<dbReference type="EMBL" id="JBHUFF010000020">
    <property type="protein sequence ID" value="MFD1800303.1"/>
    <property type="molecule type" value="Genomic_DNA"/>
</dbReference>
<comment type="pathway">
    <text evidence="1">Carbohydrate biosynthesis; gluconeogenesis.</text>
</comment>
<comment type="catalytic activity">
    <reaction evidence="7">
        <text>oxaloacetate + ATP = phosphoenolpyruvate + ADP + CO2</text>
        <dbReference type="Rhea" id="RHEA:18617"/>
        <dbReference type="ChEBI" id="CHEBI:16452"/>
        <dbReference type="ChEBI" id="CHEBI:16526"/>
        <dbReference type="ChEBI" id="CHEBI:30616"/>
        <dbReference type="ChEBI" id="CHEBI:58702"/>
        <dbReference type="ChEBI" id="CHEBI:456216"/>
        <dbReference type="EC" id="4.1.1.49"/>
    </reaction>
</comment>
<dbReference type="Pfam" id="PF01293">
    <property type="entry name" value="PEPCK_ATP"/>
    <property type="match status" value="1"/>
</dbReference>
<evidence type="ECO:0000256" key="2">
    <source>
        <dbReference type="ARBA" id="ARBA00006052"/>
    </source>
</evidence>
<keyword evidence="4" id="KW-0547">Nucleotide-binding</keyword>
<organism evidence="8 9">
    <name type="scientific">Carnobacterium antarcticum</name>
    <dbReference type="NCBI Taxonomy" id="2126436"/>
    <lineage>
        <taxon>Bacteria</taxon>
        <taxon>Bacillati</taxon>
        <taxon>Bacillota</taxon>
        <taxon>Bacilli</taxon>
        <taxon>Lactobacillales</taxon>
        <taxon>Carnobacteriaceae</taxon>
        <taxon>Carnobacterium</taxon>
    </lineage>
</organism>
<dbReference type="InterPro" id="IPR008210">
    <property type="entry name" value="PEP_carboxykinase_N"/>
</dbReference>
<accession>A0ABW4NQ82</accession>
<evidence type="ECO:0000256" key="7">
    <source>
        <dbReference type="ARBA" id="ARBA00047371"/>
    </source>
</evidence>
<dbReference type="GO" id="GO:0004612">
    <property type="term" value="F:phosphoenolpyruvate carboxykinase (ATP) activity"/>
    <property type="evidence" value="ECO:0007669"/>
    <property type="project" value="UniProtKB-EC"/>
</dbReference>
<dbReference type="InterPro" id="IPR013035">
    <property type="entry name" value="PEP_carboxykinase_C"/>
</dbReference>
<evidence type="ECO:0000256" key="5">
    <source>
        <dbReference type="ARBA" id="ARBA00022840"/>
    </source>
</evidence>
<dbReference type="InterPro" id="IPR001272">
    <property type="entry name" value="PEP_carboxykinase_ATP"/>
</dbReference>
<proteinExistence type="inferred from homology"/>
<dbReference type="SUPFAM" id="SSF68923">
    <property type="entry name" value="PEP carboxykinase N-terminal domain"/>
    <property type="match status" value="1"/>
</dbReference>